<reference evidence="7 8" key="1">
    <citation type="submission" date="2020-04" db="EMBL/GenBank/DDBJ databases">
        <authorList>
            <person name="Yoon J."/>
        </authorList>
    </citation>
    <scope>NUCLEOTIDE SEQUENCE [LARGE SCALE GENOMIC DNA]</scope>
    <source>
        <strain evidence="7 8">DJ-13</strain>
    </source>
</reference>
<dbReference type="EMBL" id="JAAWWL010000002">
    <property type="protein sequence ID" value="NKI33068.1"/>
    <property type="molecule type" value="Genomic_DNA"/>
</dbReference>
<evidence type="ECO:0000313" key="7">
    <source>
        <dbReference type="EMBL" id="NKI33068.1"/>
    </source>
</evidence>
<dbReference type="Pfam" id="PF07291">
    <property type="entry name" value="MauE"/>
    <property type="match status" value="1"/>
</dbReference>
<evidence type="ECO:0000313" key="8">
    <source>
        <dbReference type="Proteomes" id="UP000718451"/>
    </source>
</evidence>
<protein>
    <submittedName>
        <fullName evidence="7">DoxX family membrane protein</fullName>
    </submittedName>
</protein>
<evidence type="ECO:0000256" key="5">
    <source>
        <dbReference type="SAM" id="Phobius"/>
    </source>
</evidence>
<organism evidence="7 8">
    <name type="scientific">Croceivirga thetidis</name>
    <dbReference type="NCBI Taxonomy" id="2721623"/>
    <lineage>
        <taxon>Bacteria</taxon>
        <taxon>Pseudomonadati</taxon>
        <taxon>Bacteroidota</taxon>
        <taxon>Flavobacteriia</taxon>
        <taxon>Flavobacteriales</taxon>
        <taxon>Flavobacteriaceae</taxon>
        <taxon>Croceivirga</taxon>
    </lineage>
</organism>
<accession>A0ABX1GSX7</accession>
<gene>
    <name evidence="7" type="ORF">HCU67_14010</name>
</gene>
<feature type="transmembrane region" description="Helical" evidence="5">
    <location>
        <begin position="152"/>
        <end position="169"/>
    </location>
</feature>
<dbReference type="InterPro" id="IPR009908">
    <property type="entry name" value="Methylamine_util_MauE"/>
</dbReference>
<keyword evidence="8" id="KW-1185">Reference proteome</keyword>
<dbReference type="NCBIfam" id="NF045576">
    <property type="entry name" value="BT_3928_fam"/>
    <property type="match status" value="1"/>
</dbReference>
<evidence type="ECO:0000256" key="2">
    <source>
        <dbReference type="ARBA" id="ARBA00022692"/>
    </source>
</evidence>
<evidence type="ECO:0000256" key="1">
    <source>
        <dbReference type="ARBA" id="ARBA00004141"/>
    </source>
</evidence>
<keyword evidence="4 5" id="KW-0472">Membrane</keyword>
<feature type="transmembrane region" description="Helical" evidence="5">
    <location>
        <begin position="79"/>
        <end position="100"/>
    </location>
</feature>
<keyword evidence="2 5" id="KW-0812">Transmembrane</keyword>
<name>A0ABX1GSX7_9FLAO</name>
<feature type="transmembrane region" description="Helical" evidence="5">
    <location>
        <begin position="7"/>
        <end position="25"/>
    </location>
</feature>
<comment type="subcellular location">
    <subcellularLocation>
        <location evidence="1">Membrane</location>
        <topology evidence="1">Multi-pass membrane protein</topology>
    </subcellularLocation>
</comment>
<comment type="caution">
    <text evidence="7">The sequence shown here is derived from an EMBL/GenBank/DDBJ whole genome shotgun (WGS) entry which is preliminary data.</text>
</comment>
<feature type="domain" description="Methylamine utilisation protein MauE" evidence="6">
    <location>
        <begin position="1"/>
        <end position="136"/>
    </location>
</feature>
<feature type="transmembrane region" description="Helical" evidence="5">
    <location>
        <begin position="120"/>
        <end position="140"/>
    </location>
</feature>
<evidence type="ECO:0000256" key="4">
    <source>
        <dbReference type="ARBA" id="ARBA00023136"/>
    </source>
</evidence>
<dbReference type="Proteomes" id="UP000718451">
    <property type="component" value="Unassembled WGS sequence"/>
</dbReference>
<feature type="transmembrane region" description="Helical" evidence="5">
    <location>
        <begin position="45"/>
        <end position="72"/>
    </location>
</feature>
<dbReference type="RefSeq" id="WP_168553218.1">
    <property type="nucleotide sequence ID" value="NZ_JAAWWL010000002.1"/>
</dbReference>
<sequence>MKYLVGFCRVFVGILFIISGLIKLNDPLGFSFKLEEYFSQGVLDLPFFMPYALSIAIIVVIIEVLLGVMLLLGFWPKTTVWSLLGMIVFFTFLTWYSAYYNKVTDCGCFGDAIKLTPWESFTKDVVLLVLILVLFIGLRYIKPFLNNNTTRAIAATSLVGCVIFCYYVLNHLPAKDFRPYKISANIQEGMEIPENAPEAVYDYAWKFMVNGQEKIVTTSGDYPTVENGEFVDVETTLIQEGYEPPVHDFTIERDGEDFTAQMLEEPKLVMVIAYDLAKSDLRAFLSIRKITDKAIAKGYKVIGMSASGNEIGNTIKEEYKLNFDFYFTDETTLKTIVRSNPGVLVLNRGTIKQKVHYNDLEDLSF</sequence>
<keyword evidence="3 5" id="KW-1133">Transmembrane helix</keyword>
<evidence type="ECO:0000256" key="3">
    <source>
        <dbReference type="ARBA" id="ARBA00022989"/>
    </source>
</evidence>
<evidence type="ECO:0000259" key="6">
    <source>
        <dbReference type="Pfam" id="PF07291"/>
    </source>
</evidence>
<proteinExistence type="predicted"/>